<dbReference type="Proteomes" id="UP000225910">
    <property type="component" value="Unassembled WGS sequence"/>
</dbReference>
<organism evidence="2 3">
    <name type="scientific">Bacillus thuringiensis</name>
    <dbReference type="NCBI Taxonomy" id="1428"/>
    <lineage>
        <taxon>Bacteria</taxon>
        <taxon>Bacillati</taxon>
        <taxon>Bacillota</taxon>
        <taxon>Bacilli</taxon>
        <taxon>Bacillales</taxon>
        <taxon>Bacillaceae</taxon>
        <taxon>Bacillus</taxon>
        <taxon>Bacillus cereus group</taxon>
    </lineage>
</organism>
<comment type="caution">
    <text evidence="2">The sequence shown here is derived from an EMBL/GenBank/DDBJ whole genome shotgun (WGS) entry which is preliminary data.</text>
</comment>
<proteinExistence type="predicted"/>
<keyword evidence="1" id="KW-0472">Membrane</keyword>
<evidence type="ECO:0000313" key="3">
    <source>
        <dbReference type="Proteomes" id="UP000225910"/>
    </source>
</evidence>
<dbReference type="AlphaFoldDB" id="A0A9X7B2S9"/>
<sequence length="65" mass="7736">MDKQSILKRMYFFVFPITLFLSLNLYQWIAKKDYVFMEYISQNLIIVALSLVAATMAYFVTKKNI</sequence>
<name>A0A9X7B2S9_BACTU</name>
<keyword evidence="1" id="KW-1133">Transmembrane helix</keyword>
<accession>A0A9X7B2S9</accession>
<feature type="transmembrane region" description="Helical" evidence="1">
    <location>
        <begin position="41"/>
        <end position="60"/>
    </location>
</feature>
<dbReference type="EMBL" id="NVCU01000048">
    <property type="protein sequence ID" value="PFT97971.1"/>
    <property type="molecule type" value="Genomic_DNA"/>
</dbReference>
<reference evidence="2 3" key="1">
    <citation type="submission" date="2017-09" db="EMBL/GenBank/DDBJ databases">
        <title>Large-scale bioinformatics analysis of Bacillus genomes uncovers conserved roles of natural products in bacterial physiology.</title>
        <authorList>
            <consortium name="Agbiome Team Llc"/>
            <person name="Bleich R.M."/>
            <person name="Grubbs K.J."/>
            <person name="Santa Maria K.C."/>
            <person name="Allen S.E."/>
            <person name="Farag S."/>
            <person name="Shank E.A."/>
            <person name="Bowers A."/>
        </authorList>
    </citation>
    <scope>NUCLEOTIDE SEQUENCE [LARGE SCALE GENOMIC DNA]</scope>
    <source>
        <strain evidence="2 3">AFS064137</strain>
    </source>
</reference>
<keyword evidence="1" id="KW-0812">Transmembrane</keyword>
<gene>
    <name evidence="2" type="ORF">COK81_05740</name>
</gene>
<feature type="transmembrane region" description="Helical" evidence="1">
    <location>
        <begin position="12"/>
        <end position="29"/>
    </location>
</feature>
<protein>
    <submittedName>
        <fullName evidence="2">Uncharacterized protein</fullName>
    </submittedName>
</protein>
<evidence type="ECO:0000313" key="2">
    <source>
        <dbReference type="EMBL" id="PFT97971.1"/>
    </source>
</evidence>
<dbReference type="RefSeq" id="WP_098678534.1">
    <property type="nucleotide sequence ID" value="NZ_NVCU01000048.1"/>
</dbReference>
<evidence type="ECO:0000256" key="1">
    <source>
        <dbReference type="SAM" id="Phobius"/>
    </source>
</evidence>